<evidence type="ECO:0000313" key="2">
    <source>
        <dbReference type="EMBL" id="KAL2712896.1"/>
    </source>
</evidence>
<feature type="compositionally biased region" description="Basic and acidic residues" evidence="1">
    <location>
        <begin position="7"/>
        <end position="27"/>
    </location>
</feature>
<proteinExistence type="predicted"/>
<evidence type="ECO:0000313" key="3">
    <source>
        <dbReference type="Proteomes" id="UP001607302"/>
    </source>
</evidence>
<organism evidence="2 3">
    <name type="scientific">Vespula squamosa</name>
    <name type="common">Southern yellow jacket</name>
    <name type="synonym">Wasp</name>
    <dbReference type="NCBI Taxonomy" id="30214"/>
    <lineage>
        <taxon>Eukaryota</taxon>
        <taxon>Metazoa</taxon>
        <taxon>Ecdysozoa</taxon>
        <taxon>Arthropoda</taxon>
        <taxon>Hexapoda</taxon>
        <taxon>Insecta</taxon>
        <taxon>Pterygota</taxon>
        <taxon>Neoptera</taxon>
        <taxon>Endopterygota</taxon>
        <taxon>Hymenoptera</taxon>
        <taxon>Apocrita</taxon>
        <taxon>Aculeata</taxon>
        <taxon>Vespoidea</taxon>
        <taxon>Vespidae</taxon>
        <taxon>Vespinae</taxon>
        <taxon>Vespula</taxon>
    </lineage>
</organism>
<feature type="compositionally biased region" description="Basic and acidic residues" evidence="1">
    <location>
        <begin position="83"/>
        <end position="106"/>
    </location>
</feature>
<sequence>MFLSLKSIEKEEKKRQGKRKEKEKIFSDGEGSNETVQNCSRDRKPNTLGSRNAIIARGELAKASRRLEFSTTTTTTTTKTMKKKEIEEAEVKREKYESANRSEGRKKNSNGRGKKKEDDRFSRKPEEKVFLKKVVPSPTKCSFHVDEEATTEMTVKVDRKLANVIPTSNMQTFKKPEVSYLEAYRRKLSLPRYRHTIRSPEGLSLSIYGDSEQLDMEEGGGGRISFSRFSRDDQSELSFYQRLIERSATRLPRTTRSCETVRSLHISTDSAKSSDNFPRIRTPFKSSASESRLAEKPTYKPYTIEDYQSLPIPKPDRSLGPDKEKILAKREWLMRRRSYGDSVSERNRQHILHTAQRFKSRRIAPRKCFLPSLNHRNTDPKTHANSSIAEKTVNGRSDSVEKKNHSNRPAKFVISKKSTTNSSRKIMKQGKSTNCCIPLNSSNHFEDSYLDSLRQRHLHEKELVDKLIKQAISS</sequence>
<feature type="region of interest" description="Disordered" evidence="1">
    <location>
        <begin position="267"/>
        <end position="295"/>
    </location>
</feature>
<feature type="compositionally biased region" description="Basic and acidic residues" evidence="1">
    <location>
        <begin position="115"/>
        <end position="129"/>
    </location>
</feature>
<feature type="compositionally biased region" description="Polar residues" evidence="1">
    <location>
        <begin position="383"/>
        <end position="397"/>
    </location>
</feature>
<name>A0ABD1ZXJ4_VESSQ</name>
<gene>
    <name evidence="2" type="ORF">V1478_017487</name>
</gene>
<accession>A0ABD1ZXJ4</accession>
<dbReference type="EMBL" id="JAUDFV010000164">
    <property type="protein sequence ID" value="KAL2712896.1"/>
    <property type="molecule type" value="Genomic_DNA"/>
</dbReference>
<reference evidence="2 3" key="1">
    <citation type="journal article" date="2024" name="Ann. Entomol. Soc. Am.">
        <title>Genomic analyses of the southern and eastern yellowjacket wasps (Hymenoptera: Vespidae) reveal evolutionary signatures of social life.</title>
        <authorList>
            <person name="Catto M.A."/>
            <person name="Caine P.B."/>
            <person name="Orr S.E."/>
            <person name="Hunt B.G."/>
            <person name="Goodisman M.A.D."/>
        </authorList>
    </citation>
    <scope>NUCLEOTIDE SEQUENCE [LARGE SCALE GENOMIC DNA]</scope>
    <source>
        <strain evidence="2">233</strain>
        <tissue evidence="2">Head and thorax</tissue>
    </source>
</reference>
<feature type="compositionally biased region" description="Basic and acidic residues" evidence="1">
    <location>
        <begin position="59"/>
        <end position="68"/>
    </location>
</feature>
<dbReference type="AlphaFoldDB" id="A0ABD1ZXJ4"/>
<evidence type="ECO:0000256" key="1">
    <source>
        <dbReference type="SAM" id="MobiDB-lite"/>
    </source>
</evidence>
<comment type="caution">
    <text evidence="2">The sequence shown here is derived from an EMBL/GenBank/DDBJ whole genome shotgun (WGS) entry which is preliminary data.</text>
</comment>
<feature type="compositionally biased region" description="Polar residues" evidence="1">
    <location>
        <begin position="267"/>
        <end position="276"/>
    </location>
</feature>
<dbReference type="Proteomes" id="UP001607302">
    <property type="component" value="Unassembled WGS sequence"/>
</dbReference>
<protein>
    <submittedName>
        <fullName evidence="2">Uncharacterized protein</fullName>
    </submittedName>
</protein>
<feature type="region of interest" description="Disordered" evidence="1">
    <location>
        <begin position="371"/>
        <end position="410"/>
    </location>
</feature>
<keyword evidence="3" id="KW-1185">Reference proteome</keyword>
<feature type="compositionally biased region" description="Polar residues" evidence="1">
    <location>
        <begin position="30"/>
        <end position="39"/>
    </location>
</feature>
<feature type="region of interest" description="Disordered" evidence="1">
    <location>
        <begin position="1"/>
        <end position="129"/>
    </location>
</feature>